<dbReference type="PRINTS" id="PR00377">
    <property type="entry name" value="IMPHPHTASES"/>
</dbReference>
<dbReference type="CDD" id="cd01639">
    <property type="entry name" value="IMPase"/>
    <property type="match status" value="1"/>
</dbReference>
<keyword evidence="5 6" id="KW-0460">Magnesium</keyword>
<organism evidence="8 9">
    <name type="scientific">Candidatus Woykebacteria bacterium RBG_16_39_9b</name>
    <dbReference type="NCBI Taxonomy" id="1802595"/>
    <lineage>
        <taxon>Bacteria</taxon>
        <taxon>Candidatus Woykeibacteriota</taxon>
    </lineage>
</organism>
<name>A0A1G1WFB2_9BACT</name>
<evidence type="ECO:0000313" key="8">
    <source>
        <dbReference type="EMBL" id="OGY26150.1"/>
    </source>
</evidence>
<reference evidence="8 9" key="1">
    <citation type="journal article" date="2016" name="Nat. Commun.">
        <title>Thousands of microbial genomes shed light on interconnected biogeochemical processes in an aquifer system.</title>
        <authorList>
            <person name="Anantharaman K."/>
            <person name="Brown C.T."/>
            <person name="Hug L.A."/>
            <person name="Sharon I."/>
            <person name="Castelle C.J."/>
            <person name="Probst A.J."/>
            <person name="Thomas B.C."/>
            <person name="Singh A."/>
            <person name="Wilkins M.J."/>
            <person name="Karaoz U."/>
            <person name="Brodie E.L."/>
            <person name="Williams K.H."/>
            <person name="Hubbard S.S."/>
            <person name="Banfield J.F."/>
        </authorList>
    </citation>
    <scope>NUCLEOTIDE SEQUENCE [LARGE SCALE GENOMIC DNA]</scope>
</reference>
<dbReference type="GO" id="GO:0008934">
    <property type="term" value="F:inositol monophosphate 1-phosphatase activity"/>
    <property type="evidence" value="ECO:0007669"/>
    <property type="project" value="InterPro"/>
</dbReference>
<comment type="cofactor">
    <cofactor evidence="2 6 7">
        <name>Mg(2+)</name>
        <dbReference type="ChEBI" id="CHEBI:18420"/>
    </cofactor>
</comment>
<proteinExistence type="inferred from homology"/>
<evidence type="ECO:0000256" key="5">
    <source>
        <dbReference type="ARBA" id="ARBA00022842"/>
    </source>
</evidence>
<feature type="binding site" evidence="6">
    <location>
        <position position="83"/>
    </location>
    <ligand>
        <name>Mg(2+)</name>
        <dbReference type="ChEBI" id="CHEBI:18420"/>
        <label>1</label>
        <note>catalytic</note>
    </ligand>
</feature>
<sequence>MNKEIETAIKAAKLAGERLEYYFETIIEHEEKEDKSLVTKADLEAEEIIVKTLKEAFPSHNIFSEESGDLGIKSDYTWVLDPLDGTLNFTRGLPIFATSIALVKDNHPLLSVTYNPVIKSLYYSEKGKGAFWNEERMRVSDNKDPFKAIITIGRARDIKNKEKTNEILNKVYFKTHQRILGSSALELAWLAAGRTEAFISVGLKNWDVYGGLLLVEEAGGKITDFQGRPLGDDKQYFLASNGKIHEEFLSILNR</sequence>
<dbReference type="InterPro" id="IPR033942">
    <property type="entry name" value="IMPase"/>
</dbReference>
<dbReference type="PROSITE" id="PS00629">
    <property type="entry name" value="IMP_1"/>
    <property type="match status" value="1"/>
</dbReference>
<dbReference type="PANTHER" id="PTHR20854">
    <property type="entry name" value="INOSITOL MONOPHOSPHATASE"/>
    <property type="match status" value="1"/>
</dbReference>
<feature type="binding site" evidence="6">
    <location>
        <position position="84"/>
    </location>
    <ligand>
        <name>Mg(2+)</name>
        <dbReference type="ChEBI" id="CHEBI:18420"/>
        <label>1</label>
        <note>catalytic</note>
    </ligand>
</feature>
<feature type="binding site" evidence="6">
    <location>
        <position position="81"/>
    </location>
    <ligand>
        <name>Mg(2+)</name>
        <dbReference type="ChEBI" id="CHEBI:18420"/>
        <label>1</label>
        <note>catalytic</note>
    </ligand>
</feature>
<protein>
    <recommendedName>
        <fullName evidence="7">Inositol-1-monophosphatase</fullName>
        <ecNumber evidence="7">3.1.3.25</ecNumber>
    </recommendedName>
</protein>
<evidence type="ECO:0000256" key="3">
    <source>
        <dbReference type="ARBA" id="ARBA00022723"/>
    </source>
</evidence>
<dbReference type="GO" id="GO:0006020">
    <property type="term" value="P:inositol metabolic process"/>
    <property type="evidence" value="ECO:0007669"/>
    <property type="project" value="TreeGrafter"/>
</dbReference>
<evidence type="ECO:0000256" key="6">
    <source>
        <dbReference type="PIRSR" id="PIRSR600760-2"/>
    </source>
</evidence>
<dbReference type="Proteomes" id="UP000178162">
    <property type="component" value="Unassembled WGS sequence"/>
</dbReference>
<accession>A0A1G1WFB2</accession>
<evidence type="ECO:0000256" key="1">
    <source>
        <dbReference type="ARBA" id="ARBA00001033"/>
    </source>
</evidence>
<dbReference type="AlphaFoldDB" id="A0A1G1WFB2"/>
<dbReference type="FunFam" id="3.30.540.10:FF:000003">
    <property type="entry name" value="Inositol-1-monophosphatase"/>
    <property type="match status" value="1"/>
</dbReference>
<keyword evidence="3 6" id="KW-0479">Metal-binding</keyword>
<dbReference type="EMBL" id="MHCR01000001">
    <property type="protein sequence ID" value="OGY26150.1"/>
    <property type="molecule type" value="Genomic_DNA"/>
</dbReference>
<dbReference type="GO" id="GO:0046872">
    <property type="term" value="F:metal ion binding"/>
    <property type="evidence" value="ECO:0007669"/>
    <property type="project" value="UniProtKB-KW"/>
</dbReference>
<feature type="binding site" evidence="6">
    <location>
        <position position="207"/>
    </location>
    <ligand>
        <name>Mg(2+)</name>
        <dbReference type="ChEBI" id="CHEBI:18420"/>
        <label>1</label>
        <note>catalytic</note>
    </ligand>
</feature>
<comment type="caution">
    <text evidence="8">The sequence shown here is derived from an EMBL/GenBank/DDBJ whole genome shotgun (WGS) entry which is preliminary data.</text>
</comment>
<gene>
    <name evidence="8" type="ORF">A2134_00915</name>
</gene>
<dbReference type="Gene3D" id="3.40.190.80">
    <property type="match status" value="1"/>
</dbReference>
<dbReference type="SUPFAM" id="SSF56655">
    <property type="entry name" value="Carbohydrate phosphatase"/>
    <property type="match status" value="1"/>
</dbReference>
<dbReference type="Pfam" id="PF00459">
    <property type="entry name" value="Inositol_P"/>
    <property type="match status" value="1"/>
</dbReference>
<evidence type="ECO:0000256" key="2">
    <source>
        <dbReference type="ARBA" id="ARBA00001946"/>
    </source>
</evidence>
<evidence type="ECO:0000256" key="4">
    <source>
        <dbReference type="ARBA" id="ARBA00022801"/>
    </source>
</evidence>
<comment type="similarity">
    <text evidence="7">Belongs to the inositol monophosphatase superfamily.</text>
</comment>
<keyword evidence="4 7" id="KW-0378">Hydrolase</keyword>
<dbReference type="PANTHER" id="PTHR20854:SF4">
    <property type="entry name" value="INOSITOL-1-MONOPHOSPHATASE-RELATED"/>
    <property type="match status" value="1"/>
</dbReference>
<dbReference type="STRING" id="1802595.A2134_00915"/>
<dbReference type="GO" id="GO:0007165">
    <property type="term" value="P:signal transduction"/>
    <property type="evidence" value="ECO:0007669"/>
    <property type="project" value="TreeGrafter"/>
</dbReference>
<evidence type="ECO:0000256" key="7">
    <source>
        <dbReference type="RuleBase" id="RU364068"/>
    </source>
</evidence>
<dbReference type="InterPro" id="IPR000760">
    <property type="entry name" value="Inositol_monophosphatase-like"/>
</dbReference>
<dbReference type="EC" id="3.1.3.25" evidence="7"/>
<evidence type="ECO:0000313" key="9">
    <source>
        <dbReference type="Proteomes" id="UP000178162"/>
    </source>
</evidence>
<comment type="catalytic activity">
    <reaction evidence="1 7">
        <text>a myo-inositol phosphate + H2O = myo-inositol + phosphate</text>
        <dbReference type="Rhea" id="RHEA:24056"/>
        <dbReference type="ChEBI" id="CHEBI:15377"/>
        <dbReference type="ChEBI" id="CHEBI:17268"/>
        <dbReference type="ChEBI" id="CHEBI:43474"/>
        <dbReference type="ChEBI" id="CHEBI:84139"/>
        <dbReference type="EC" id="3.1.3.25"/>
    </reaction>
</comment>
<feature type="binding site" evidence="6">
    <location>
        <position position="65"/>
    </location>
    <ligand>
        <name>Mg(2+)</name>
        <dbReference type="ChEBI" id="CHEBI:18420"/>
        <label>1</label>
        <note>catalytic</note>
    </ligand>
</feature>
<dbReference type="Gene3D" id="3.30.540.10">
    <property type="entry name" value="Fructose-1,6-Bisphosphatase, subunit A, domain 1"/>
    <property type="match status" value="1"/>
</dbReference>
<dbReference type="InterPro" id="IPR020583">
    <property type="entry name" value="Inositol_monoP_metal-BS"/>
</dbReference>